<feature type="transmembrane region" description="Helical" evidence="6">
    <location>
        <begin position="97"/>
        <end position="116"/>
    </location>
</feature>
<protein>
    <submittedName>
        <fullName evidence="8">Mitochondrial ferric-chelate reductase</fullName>
    </submittedName>
</protein>
<organism evidence="8 9">
    <name type="scientific">Andalucia godoyi</name>
    <name type="common">Flagellate</name>
    <dbReference type="NCBI Taxonomy" id="505711"/>
    <lineage>
        <taxon>Eukaryota</taxon>
        <taxon>Discoba</taxon>
        <taxon>Jakobida</taxon>
        <taxon>Andalucina</taxon>
        <taxon>Andaluciidae</taxon>
        <taxon>Andalucia</taxon>
    </lineage>
</organism>
<evidence type="ECO:0000256" key="2">
    <source>
        <dbReference type="ARBA" id="ARBA00022692"/>
    </source>
</evidence>
<dbReference type="InterPro" id="IPR013112">
    <property type="entry name" value="FAD-bd_8"/>
</dbReference>
<dbReference type="Pfam" id="PF08022">
    <property type="entry name" value="FAD_binding_8"/>
    <property type="match status" value="1"/>
</dbReference>
<reference evidence="8" key="1">
    <citation type="submission" date="2019-09" db="EMBL/GenBank/DDBJ databases">
        <title>The Mitochondrial Proteome of the Jakobid, Andalucia godoyi, a Protist With the Most Gene-Rich and Bacteria-Like Mitochondrial Genome.</title>
        <authorList>
            <person name="Gray M.W."/>
            <person name="Burger G."/>
            <person name="Derelle R."/>
            <person name="Klimes V."/>
            <person name="Leger M."/>
            <person name="Sarrasin M."/>
            <person name="Vlcek C."/>
            <person name="Roger A.J."/>
            <person name="Elias M."/>
            <person name="Lang B.F."/>
        </authorList>
    </citation>
    <scope>NUCLEOTIDE SEQUENCE</scope>
    <source>
        <strain evidence="8">And28</strain>
    </source>
</reference>
<dbReference type="InterPro" id="IPR050369">
    <property type="entry name" value="RBOH/FRE"/>
</dbReference>
<comment type="subcellular location">
    <subcellularLocation>
        <location evidence="1">Membrane</location>
        <topology evidence="1">Multi-pass membrane protein</topology>
    </subcellularLocation>
</comment>
<evidence type="ECO:0000256" key="6">
    <source>
        <dbReference type="SAM" id="Phobius"/>
    </source>
</evidence>
<dbReference type="InterPro" id="IPR017938">
    <property type="entry name" value="Riboflavin_synthase-like_b-brl"/>
</dbReference>
<sequence>MHLIPRVLYPVLRRMHKPIHAIFPNVSFGDVMFLLAFIGVELALCAQSLRRGDGGRSTGGPIQWNMAFLLIPVTKRVSPLLVILNVPFERAIKFHRWISYATVILTVIHFFFLVFGNDMNQFSNVAGLIAMTAFLMLFLTSLAWIRRNLYEGFMKSHYVLAPIAYIFAILHEDAGGLILRCIVPVILYAADWVARIFVGVRRNATILSATVVSGKPGQRVVKWEILVQNAGNAYAEPGQYVYLYVPSLKWSQMHPFSIAYTRPLEQPNFDQEQSAHRKGGSSAIILGFFIREFGQYTQYMTKLEVNARGEGPKVAVDGPFGSSALDLARYTNFSLIAGGVGITPMLSFWNWIVASNTHKYDNAQSSSSSPASPVSPTSTAVTTTNFDMDVEKSETATASPVVVNLCWSLQGREVPFAISVLEQLALPGPRKSSNAASQVANDHALRWSLPAILRVRLQFTRTSEIAKEEMDKLQTLIAKKVGVDIEVHVGPGRLAIPEVLKNAARTAIADPAPSDPNKNGTETVRVAVLACGPFAMLSSVRSSSVALSGIGIPPFESVHFDVHTETFEL</sequence>
<dbReference type="GO" id="GO:0005886">
    <property type="term" value="C:plasma membrane"/>
    <property type="evidence" value="ECO:0007669"/>
    <property type="project" value="TreeGrafter"/>
</dbReference>
<evidence type="ECO:0000313" key="8">
    <source>
        <dbReference type="EMBL" id="KAF0852443.1"/>
    </source>
</evidence>
<evidence type="ECO:0000256" key="4">
    <source>
        <dbReference type="ARBA" id="ARBA00023002"/>
    </source>
</evidence>
<dbReference type="Proteomes" id="UP000799049">
    <property type="component" value="Unassembled WGS sequence"/>
</dbReference>
<dbReference type="InterPro" id="IPR013130">
    <property type="entry name" value="Fe3_Rdtase_TM_dom"/>
</dbReference>
<keyword evidence="4" id="KW-0560">Oxidoreductase</keyword>
<dbReference type="SUPFAM" id="SSF52343">
    <property type="entry name" value="Ferredoxin reductase-like, C-terminal NADP-linked domain"/>
    <property type="match status" value="1"/>
</dbReference>
<dbReference type="EMBL" id="VRVR01000036">
    <property type="protein sequence ID" value="KAF0852443.1"/>
    <property type="molecule type" value="Genomic_DNA"/>
</dbReference>
<comment type="caution">
    <text evidence="8">The sequence shown here is derived from an EMBL/GenBank/DDBJ whole genome shotgun (WGS) entry which is preliminary data.</text>
</comment>
<proteinExistence type="predicted"/>
<dbReference type="InterPro" id="IPR039261">
    <property type="entry name" value="FNR_nucleotide-bd"/>
</dbReference>
<keyword evidence="9" id="KW-1185">Reference proteome</keyword>
<evidence type="ECO:0000313" key="9">
    <source>
        <dbReference type="Proteomes" id="UP000799049"/>
    </source>
</evidence>
<accession>A0A8K0AH57</accession>
<dbReference type="CDD" id="cd06186">
    <property type="entry name" value="NOX_Duox_like_FAD_NADP"/>
    <property type="match status" value="1"/>
</dbReference>
<dbReference type="PANTHER" id="PTHR11972">
    <property type="entry name" value="NADPH OXIDASE"/>
    <property type="match status" value="1"/>
</dbReference>
<dbReference type="SUPFAM" id="SSF63380">
    <property type="entry name" value="Riboflavin synthase domain-like"/>
    <property type="match status" value="1"/>
</dbReference>
<dbReference type="PANTHER" id="PTHR11972:SF55">
    <property type="entry name" value="FERRIC REDUCTASE"/>
    <property type="match status" value="1"/>
</dbReference>
<name>A0A8K0AH57_ANDGO</name>
<dbReference type="InterPro" id="IPR017927">
    <property type="entry name" value="FAD-bd_FR_type"/>
</dbReference>
<evidence type="ECO:0000256" key="3">
    <source>
        <dbReference type="ARBA" id="ARBA00022989"/>
    </source>
</evidence>
<dbReference type="AlphaFoldDB" id="A0A8K0AH57"/>
<feature type="transmembrane region" description="Helical" evidence="6">
    <location>
        <begin position="122"/>
        <end position="145"/>
    </location>
</feature>
<feature type="domain" description="FAD-binding FR-type" evidence="7">
    <location>
        <begin position="199"/>
        <end position="326"/>
    </location>
</feature>
<dbReference type="SFLD" id="SFLDG01168">
    <property type="entry name" value="Ferric_reductase_subgroup_(FRE"/>
    <property type="match status" value="1"/>
</dbReference>
<gene>
    <name evidence="8" type="ORF">ANDGO_00333</name>
</gene>
<dbReference type="Gene3D" id="3.40.50.80">
    <property type="entry name" value="Nucleotide-binding domain of ferredoxin-NADP reductase (FNR) module"/>
    <property type="match status" value="1"/>
</dbReference>
<dbReference type="GO" id="GO:0016491">
    <property type="term" value="F:oxidoreductase activity"/>
    <property type="evidence" value="ECO:0007669"/>
    <property type="project" value="UniProtKB-KW"/>
</dbReference>
<evidence type="ECO:0000256" key="1">
    <source>
        <dbReference type="ARBA" id="ARBA00004141"/>
    </source>
</evidence>
<evidence type="ECO:0000256" key="5">
    <source>
        <dbReference type="ARBA" id="ARBA00023136"/>
    </source>
</evidence>
<dbReference type="Pfam" id="PF01794">
    <property type="entry name" value="Ferric_reduct"/>
    <property type="match status" value="1"/>
</dbReference>
<keyword evidence="3 6" id="KW-1133">Transmembrane helix</keyword>
<dbReference type="PROSITE" id="PS51384">
    <property type="entry name" value="FAD_FR"/>
    <property type="match status" value="1"/>
</dbReference>
<evidence type="ECO:0000259" key="7">
    <source>
        <dbReference type="PROSITE" id="PS51384"/>
    </source>
</evidence>
<keyword evidence="2 6" id="KW-0812">Transmembrane</keyword>
<keyword evidence="5 6" id="KW-0472">Membrane</keyword>
<dbReference type="OrthoDB" id="167398at2759"/>
<feature type="transmembrane region" description="Helical" evidence="6">
    <location>
        <begin position="21"/>
        <end position="44"/>
    </location>
</feature>